<dbReference type="GO" id="GO:0005829">
    <property type="term" value="C:cytosol"/>
    <property type="evidence" value="ECO:0007669"/>
    <property type="project" value="TreeGrafter"/>
</dbReference>
<accession>A0AA38W5K4</accession>
<gene>
    <name evidence="3" type="ORF">OSB04_032288</name>
</gene>
<feature type="domain" description="D-isomer specific 2-hydroxyacid dehydrogenase catalytic" evidence="2">
    <location>
        <begin position="224"/>
        <end position="299"/>
    </location>
</feature>
<comment type="caution">
    <text evidence="3">The sequence shown here is derived from an EMBL/GenBank/DDBJ whole genome shotgun (WGS) entry which is preliminary data.</text>
</comment>
<dbReference type="AlphaFoldDB" id="A0AA38W5K4"/>
<name>A0AA38W5K4_9ASTR</name>
<evidence type="ECO:0000313" key="4">
    <source>
        <dbReference type="Proteomes" id="UP001172457"/>
    </source>
</evidence>
<dbReference type="EMBL" id="JARYMX010000008">
    <property type="protein sequence ID" value="KAJ9539555.1"/>
    <property type="molecule type" value="Genomic_DNA"/>
</dbReference>
<keyword evidence="1" id="KW-0560">Oxidoreductase</keyword>
<dbReference type="SUPFAM" id="SSF52283">
    <property type="entry name" value="Formate/glycerate dehydrogenase catalytic domain-like"/>
    <property type="match status" value="2"/>
</dbReference>
<dbReference type="Pfam" id="PF00389">
    <property type="entry name" value="2-Hacid_dh"/>
    <property type="match status" value="2"/>
</dbReference>
<protein>
    <recommendedName>
        <fullName evidence="2">D-isomer specific 2-hydroxyacid dehydrogenase catalytic domain-containing protein</fullName>
    </recommendedName>
</protein>
<dbReference type="PANTHER" id="PTHR10996:SF179">
    <property type="entry name" value="D-ISOMER SPECIFIC 2-HYDROXYACID DEHYDROGENASE FAMILY PROTEIN-RELATED"/>
    <property type="match status" value="1"/>
</dbReference>
<dbReference type="InterPro" id="IPR050223">
    <property type="entry name" value="D-isomer_2-hydroxyacid_DH"/>
</dbReference>
<keyword evidence="4" id="KW-1185">Reference proteome</keyword>
<dbReference type="Gene3D" id="3.40.50.720">
    <property type="entry name" value="NAD(P)-binding Rossmann-like Domain"/>
    <property type="match status" value="4"/>
</dbReference>
<dbReference type="InterPro" id="IPR006139">
    <property type="entry name" value="D-isomer_2_OHA_DH_cat_dom"/>
</dbReference>
<dbReference type="PANTHER" id="PTHR10996">
    <property type="entry name" value="2-HYDROXYACID DEHYDROGENASE-RELATED"/>
    <property type="match status" value="1"/>
</dbReference>
<organism evidence="3 4">
    <name type="scientific">Centaurea solstitialis</name>
    <name type="common">yellow star-thistle</name>
    <dbReference type="NCBI Taxonomy" id="347529"/>
    <lineage>
        <taxon>Eukaryota</taxon>
        <taxon>Viridiplantae</taxon>
        <taxon>Streptophyta</taxon>
        <taxon>Embryophyta</taxon>
        <taxon>Tracheophyta</taxon>
        <taxon>Spermatophyta</taxon>
        <taxon>Magnoliopsida</taxon>
        <taxon>eudicotyledons</taxon>
        <taxon>Gunneridae</taxon>
        <taxon>Pentapetalae</taxon>
        <taxon>asterids</taxon>
        <taxon>campanulids</taxon>
        <taxon>Asterales</taxon>
        <taxon>Asteraceae</taxon>
        <taxon>Carduoideae</taxon>
        <taxon>Cardueae</taxon>
        <taxon>Centaureinae</taxon>
        <taxon>Centaurea</taxon>
    </lineage>
</organism>
<dbReference type="GO" id="GO:0030267">
    <property type="term" value="F:glyoxylate reductase (NADPH) activity"/>
    <property type="evidence" value="ECO:0007669"/>
    <property type="project" value="TreeGrafter"/>
</dbReference>
<evidence type="ECO:0000259" key="2">
    <source>
        <dbReference type="Pfam" id="PF00389"/>
    </source>
</evidence>
<dbReference type="Proteomes" id="UP001172457">
    <property type="component" value="Chromosome 8"/>
</dbReference>
<evidence type="ECO:0000313" key="3">
    <source>
        <dbReference type="EMBL" id="KAJ9539555.1"/>
    </source>
</evidence>
<evidence type="ECO:0000256" key="1">
    <source>
        <dbReference type="ARBA" id="ARBA00023002"/>
    </source>
</evidence>
<dbReference type="GO" id="GO:0051287">
    <property type="term" value="F:NAD binding"/>
    <property type="evidence" value="ECO:0007669"/>
    <property type="project" value="InterPro"/>
</dbReference>
<dbReference type="GO" id="GO:0016618">
    <property type="term" value="F:hydroxypyruvate reductase [NAD(P)H] activity"/>
    <property type="evidence" value="ECO:0007669"/>
    <property type="project" value="TreeGrafter"/>
</dbReference>
<proteinExistence type="predicted"/>
<sequence length="351" mass="38687">MDPDHHHPMPSQPPDHWQVLVLRPPPVFSVHEQYFSKFQILKAYESPLPTLDFLHSHAQSVKVLLCSGARPITADVIRSLPELQLVVSDATGVNHIDMAECRRRGIRVTNVGDVFSDDVADGAVGLLMDVMRRISGGDRFVRGGSWPDTGDCCYPLGSKLLDCEMSLYQHPLVFLISMDPDHHHPPPSQPPDLRQLLVLHPPPVFSVHEHFFSKFHILKAYESPLPTLDFLRAHAQSVKVLLCSGARPITADVIRSLPELQLVVSAATGVNHIDMAECRCRGIKVTNLGDVLSDDVADGAVGLLMDVMRRISGGDRFVRGGSWPPDAEAGGCYPLGSTVSIFLYIHIIVFL</sequence>
<reference evidence="3" key="1">
    <citation type="submission" date="2023-03" db="EMBL/GenBank/DDBJ databases">
        <title>Chromosome-scale reference genome and RAD-based genetic map of yellow starthistle (Centaurea solstitialis) reveal putative structural variation and QTLs associated with invader traits.</title>
        <authorList>
            <person name="Reatini B."/>
            <person name="Cang F.A."/>
            <person name="Jiang Q."/>
            <person name="Mckibben M.T.W."/>
            <person name="Barker M.S."/>
            <person name="Rieseberg L.H."/>
            <person name="Dlugosch K.M."/>
        </authorList>
    </citation>
    <scope>NUCLEOTIDE SEQUENCE</scope>
    <source>
        <strain evidence="3">CAN-66</strain>
        <tissue evidence="3">Leaf</tissue>
    </source>
</reference>
<feature type="domain" description="D-isomer specific 2-hydroxyacid dehydrogenase catalytic" evidence="2">
    <location>
        <begin position="50"/>
        <end position="123"/>
    </location>
</feature>